<dbReference type="EMBL" id="LUEZ02000058">
    <property type="protein sequence ID" value="RDB20616.1"/>
    <property type="molecule type" value="Genomic_DNA"/>
</dbReference>
<feature type="compositionally biased region" description="Basic residues" evidence="1">
    <location>
        <begin position="57"/>
        <end position="71"/>
    </location>
</feature>
<feature type="compositionally biased region" description="Acidic residues" evidence="1">
    <location>
        <begin position="24"/>
        <end position="39"/>
    </location>
</feature>
<feature type="domain" description="F-box" evidence="2">
    <location>
        <begin position="92"/>
        <end position="141"/>
    </location>
</feature>
<dbReference type="SUPFAM" id="SSF81383">
    <property type="entry name" value="F-box domain"/>
    <property type="match status" value="1"/>
</dbReference>
<dbReference type="OrthoDB" id="2322499at2759"/>
<dbReference type="Pfam" id="PF00646">
    <property type="entry name" value="F-box"/>
    <property type="match status" value="1"/>
</dbReference>
<evidence type="ECO:0000259" key="2">
    <source>
        <dbReference type="PROSITE" id="PS50181"/>
    </source>
</evidence>
<gene>
    <name evidence="3" type="ORF">Hypma_012173</name>
</gene>
<evidence type="ECO:0000313" key="3">
    <source>
        <dbReference type="EMBL" id="RDB20616.1"/>
    </source>
</evidence>
<comment type="caution">
    <text evidence="3">The sequence shown here is derived from an EMBL/GenBank/DDBJ whole genome shotgun (WGS) entry which is preliminary data.</text>
</comment>
<dbReference type="PROSITE" id="PS50181">
    <property type="entry name" value="FBOX"/>
    <property type="match status" value="1"/>
</dbReference>
<keyword evidence="4" id="KW-1185">Reference proteome</keyword>
<accession>A0A369JPB2</accession>
<dbReference type="InParanoid" id="A0A369JPB2"/>
<proteinExistence type="predicted"/>
<dbReference type="InterPro" id="IPR001810">
    <property type="entry name" value="F-box_dom"/>
</dbReference>
<organism evidence="3 4">
    <name type="scientific">Hypsizygus marmoreus</name>
    <name type="common">White beech mushroom</name>
    <name type="synonym">Agaricus marmoreus</name>
    <dbReference type="NCBI Taxonomy" id="39966"/>
    <lineage>
        <taxon>Eukaryota</taxon>
        <taxon>Fungi</taxon>
        <taxon>Dikarya</taxon>
        <taxon>Basidiomycota</taxon>
        <taxon>Agaricomycotina</taxon>
        <taxon>Agaricomycetes</taxon>
        <taxon>Agaricomycetidae</taxon>
        <taxon>Agaricales</taxon>
        <taxon>Tricholomatineae</taxon>
        <taxon>Lyophyllaceae</taxon>
        <taxon>Hypsizygus</taxon>
    </lineage>
</organism>
<dbReference type="CDD" id="cd09917">
    <property type="entry name" value="F-box_SF"/>
    <property type="match status" value="1"/>
</dbReference>
<dbReference type="AlphaFoldDB" id="A0A369JPB2"/>
<feature type="region of interest" description="Disordered" evidence="1">
    <location>
        <begin position="1"/>
        <end position="84"/>
    </location>
</feature>
<sequence length="767" mass="86205">MVATRRQSGRVSAPVPEDAPDAKDVEDEESELSDLEDDASMAGSASESESDWESGAHRKVRGKASAKRAKVSSKSSPSKVQITKASRGRRSLSLLLTMPMDILFEIFGLLPPKDLVSLSRTSKPLRQTLMSRNAITVWKAARESAEGPDPPHDFSEPQWAVLLFAGTNCQVCGAKGILNIDFFIRRRVCIACKKKNLVVTSKFPRLYPDYDRAILDLIQYTNVGGWGHGIASKSKFYWQSDIDDMVKEWGVFQKSIHMRAPGAKQKLEEFREERIKAIQLIVQHAETCQKWYDNLSRKRLTDNQETSKKRAEAIFSRFREMGYLDADIQAIAYESQVSGGELTERGWVRIRPTLEPKIQERRDRRVAEERRRLVKDRVQFLKVLYTAHLKTLVPSQWLSYPTVEELADMVPVKQVIDAASDIIIHGESFKEVMVSLPTLVSAWNENRRALLTEKLAAVKPLPEVPPSHTDNLSVTASSSASPATSDILALATSVFQCGTAKCEVNNPQWTKCQDNPLFGWDGAISHHCMARDTTNSYFSFSLRLAPVVPSVIEVSSKGSALAADLVTLVKLDPTRATIATMDQRGDLFLCSECVPDKQHDGLYGRPVFTWRSAIAHATAHGQDKIISWHVLTPSEVANVKRSQDPVHRDYCWTCNHCTIHFDAWKTKATVLEHLVAVHKIVQPTEPSDLFFIPEKRRSRALLPIFIERPPQPSGRQPNLNASSKPFRCKRCPKSNRLFDIGGVQAHLRDKHKIASPMQGQDWDRVVD</sequence>
<name>A0A369JPB2_HYPMA</name>
<protein>
    <recommendedName>
        <fullName evidence="2">F-box domain-containing protein</fullName>
    </recommendedName>
</protein>
<evidence type="ECO:0000313" key="4">
    <source>
        <dbReference type="Proteomes" id="UP000076154"/>
    </source>
</evidence>
<dbReference type="SMART" id="SM00256">
    <property type="entry name" value="FBOX"/>
    <property type="match status" value="1"/>
</dbReference>
<feature type="compositionally biased region" description="Polar residues" evidence="1">
    <location>
        <begin position="1"/>
        <end position="10"/>
    </location>
</feature>
<dbReference type="InterPro" id="IPR036047">
    <property type="entry name" value="F-box-like_dom_sf"/>
</dbReference>
<reference evidence="3" key="1">
    <citation type="submission" date="2018-04" db="EMBL/GenBank/DDBJ databases">
        <title>Whole genome sequencing of Hypsizygus marmoreus.</title>
        <authorList>
            <person name="Choi I.-G."/>
            <person name="Min B."/>
            <person name="Kim J.-G."/>
            <person name="Kim S."/>
            <person name="Oh Y.-L."/>
            <person name="Kong W.-S."/>
            <person name="Park H."/>
            <person name="Jeong J."/>
            <person name="Song E.-S."/>
        </authorList>
    </citation>
    <scope>NUCLEOTIDE SEQUENCE [LARGE SCALE GENOMIC DNA]</scope>
    <source>
        <strain evidence="3">51987-8</strain>
    </source>
</reference>
<dbReference type="Proteomes" id="UP000076154">
    <property type="component" value="Unassembled WGS sequence"/>
</dbReference>
<evidence type="ECO:0000256" key="1">
    <source>
        <dbReference type="SAM" id="MobiDB-lite"/>
    </source>
</evidence>
<dbReference type="STRING" id="39966.A0A369JPB2"/>